<dbReference type="Gene3D" id="3.30.1370.10">
    <property type="entry name" value="K Homology domain, type 1"/>
    <property type="match status" value="1"/>
</dbReference>
<evidence type="ECO:0000256" key="5">
    <source>
        <dbReference type="PROSITE-ProRule" id="PRU00023"/>
    </source>
</evidence>
<feature type="compositionally biased region" description="Low complexity" evidence="8">
    <location>
        <begin position="2204"/>
        <end position="2223"/>
    </location>
</feature>
<dbReference type="PROSITE" id="PS50297">
    <property type="entry name" value="ANK_REP_REGION"/>
    <property type="match status" value="18"/>
</dbReference>
<feature type="compositionally biased region" description="Basic and acidic residues" evidence="8">
    <location>
        <begin position="1383"/>
        <end position="1402"/>
    </location>
</feature>
<dbReference type="SUPFAM" id="SSF54791">
    <property type="entry name" value="Eukaryotic type KH-domain (KH-domain type I)"/>
    <property type="match status" value="1"/>
</dbReference>
<name>A0A8C0J325_CHEAB</name>
<dbReference type="FunFam" id="1.25.40.20:FF:000012">
    <property type="entry name" value="ankyrin repeat domain-containing protein 17 isoform X1"/>
    <property type="match status" value="1"/>
</dbReference>
<feature type="compositionally biased region" description="Acidic residues" evidence="8">
    <location>
        <begin position="1403"/>
        <end position="1421"/>
    </location>
</feature>
<feature type="compositionally biased region" description="Low complexity" evidence="8">
    <location>
        <begin position="982"/>
        <end position="995"/>
    </location>
</feature>
<dbReference type="PANTHER" id="PTHR23206:SF5">
    <property type="entry name" value="ANKYRIN REPEAT AND KH DOMAIN-CONTAINING PROTEIN 1"/>
    <property type="match status" value="1"/>
</dbReference>
<dbReference type="FunFam" id="1.25.40.20:FF:000046">
    <property type="entry name" value="Ankyrin repeat and KH domain-containing protein 1"/>
    <property type="match status" value="1"/>
</dbReference>
<evidence type="ECO:0000313" key="10">
    <source>
        <dbReference type="Ensembl" id="ENSCABP00000026287.1"/>
    </source>
</evidence>
<feature type="repeat" description="ANK" evidence="5">
    <location>
        <begin position="577"/>
        <end position="609"/>
    </location>
</feature>
<evidence type="ECO:0000256" key="4">
    <source>
        <dbReference type="ARBA" id="ARBA00023054"/>
    </source>
</evidence>
<feature type="compositionally biased region" description="Low complexity" evidence="8">
    <location>
        <begin position="1422"/>
        <end position="1436"/>
    </location>
</feature>
<dbReference type="FunFam" id="1.25.40.20:FF:000131">
    <property type="entry name" value="ankyrin repeat domain-containing protein 17 isoform X1"/>
    <property type="match status" value="1"/>
</dbReference>
<dbReference type="FunFam" id="1.25.40.20:FF:000028">
    <property type="entry name" value="ankyrin repeat domain-containing protein 17 isoform X1"/>
    <property type="match status" value="1"/>
</dbReference>
<organism evidence="10 11">
    <name type="scientific">Chelonoidis abingdonii</name>
    <name type="common">Abingdon island giant tortoise</name>
    <name type="synonym">Testudo abingdonii</name>
    <dbReference type="NCBI Taxonomy" id="106734"/>
    <lineage>
        <taxon>Eukaryota</taxon>
        <taxon>Metazoa</taxon>
        <taxon>Chordata</taxon>
        <taxon>Craniata</taxon>
        <taxon>Vertebrata</taxon>
        <taxon>Euteleostomi</taxon>
        <taxon>Archelosauria</taxon>
        <taxon>Testudinata</taxon>
        <taxon>Testudines</taxon>
        <taxon>Cryptodira</taxon>
        <taxon>Durocryptodira</taxon>
        <taxon>Testudinoidea</taxon>
        <taxon>Testudinidae</taxon>
        <taxon>Chelonoidis</taxon>
    </lineage>
</organism>
<feature type="repeat" description="ANK" evidence="5">
    <location>
        <begin position="414"/>
        <end position="446"/>
    </location>
</feature>
<gene>
    <name evidence="10" type="primary">ANKHD1</name>
</gene>
<evidence type="ECO:0000256" key="2">
    <source>
        <dbReference type="ARBA" id="ARBA00022990"/>
    </source>
</evidence>
<dbReference type="InterPro" id="IPR051631">
    <property type="entry name" value="Ankyrin-KH/SAM_domain"/>
</dbReference>
<feature type="repeat" description="ANK" evidence="5">
    <location>
        <begin position="1108"/>
        <end position="1140"/>
    </location>
</feature>
<feature type="compositionally biased region" description="Polar residues" evidence="8">
    <location>
        <begin position="1988"/>
        <end position="2000"/>
    </location>
</feature>
<feature type="repeat" description="ANK" evidence="5">
    <location>
        <begin position="1210"/>
        <end position="1242"/>
    </location>
</feature>
<feature type="compositionally biased region" description="Polar residues" evidence="8">
    <location>
        <begin position="1002"/>
        <end position="1012"/>
    </location>
</feature>
<feature type="coiled-coil region" evidence="7">
    <location>
        <begin position="756"/>
        <end position="828"/>
    </location>
</feature>
<proteinExistence type="predicted"/>
<feature type="repeat" description="ANK" evidence="5">
    <location>
        <begin position="1039"/>
        <end position="1072"/>
    </location>
</feature>
<feature type="repeat" description="ANK" evidence="5">
    <location>
        <begin position="611"/>
        <end position="643"/>
    </location>
</feature>
<feature type="region of interest" description="Disordered" evidence="8">
    <location>
        <begin position="981"/>
        <end position="1013"/>
    </location>
</feature>
<dbReference type="InterPro" id="IPR004088">
    <property type="entry name" value="KH_dom_type_1"/>
</dbReference>
<dbReference type="PANTHER" id="PTHR23206">
    <property type="entry name" value="MASK PROTEIN"/>
    <property type="match status" value="1"/>
</dbReference>
<feature type="repeat" description="ANK" evidence="5">
    <location>
        <begin position="1175"/>
        <end position="1207"/>
    </location>
</feature>
<evidence type="ECO:0000256" key="6">
    <source>
        <dbReference type="PROSITE-ProRule" id="PRU00117"/>
    </source>
</evidence>
<feature type="repeat" description="ANK" evidence="5">
    <location>
        <begin position="447"/>
        <end position="479"/>
    </location>
</feature>
<feature type="repeat" description="ANK" evidence="5">
    <location>
        <begin position="281"/>
        <end position="313"/>
    </location>
</feature>
<dbReference type="InterPro" id="IPR004087">
    <property type="entry name" value="KH_dom"/>
</dbReference>
<feature type="compositionally biased region" description="Low complexity" evidence="8">
    <location>
        <begin position="1509"/>
        <end position="1522"/>
    </location>
</feature>
<feature type="repeat" description="ANK" evidence="5">
    <location>
        <begin position="544"/>
        <end position="576"/>
    </location>
</feature>
<dbReference type="Proteomes" id="UP000694404">
    <property type="component" value="Unplaced"/>
</dbReference>
<keyword evidence="1" id="KW-0677">Repeat</keyword>
<keyword evidence="4 7" id="KW-0175">Coiled coil</keyword>
<dbReference type="PROSITE" id="PS50084">
    <property type="entry name" value="KH_TYPE_1"/>
    <property type="match status" value="1"/>
</dbReference>
<dbReference type="InterPro" id="IPR002110">
    <property type="entry name" value="Ankyrin_rpt"/>
</dbReference>
<feature type="region of interest" description="Disordered" evidence="8">
    <location>
        <begin position="1454"/>
        <end position="1476"/>
    </location>
</feature>
<feature type="domain" description="K Homology" evidence="9">
    <location>
        <begin position="1616"/>
        <end position="1686"/>
    </location>
</feature>
<feature type="repeat" description="ANK" evidence="5">
    <location>
        <begin position="1073"/>
        <end position="1105"/>
    </location>
</feature>
<feature type="compositionally biased region" description="Polar residues" evidence="8">
    <location>
        <begin position="1523"/>
        <end position="1543"/>
    </location>
</feature>
<feature type="compositionally biased region" description="Low complexity" evidence="8">
    <location>
        <begin position="2007"/>
        <end position="2023"/>
    </location>
</feature>
<feature type="compositionally biased region" description="Polar residues" evidence="8">
    <location>
        <begin position="1930"/>
        <end position="1946"/>
    </location>
</feature>
<feature type="compositionally biased region" description="Low complexity" evidence="8">
    <location>
        <begin position="1906"/>
        <end position="1916"/>
    </location>
</feature>
<dbReference type="Pfam" id="PF00013">
    <property type="entry name" value="KH_1"/>
    <property type="match status" value="1"/>
</dbReference>
<feature type="compositionally biased region" description="Low complexity" evidence="8">
    <location>
        <begin position="1966"/>
        <end position="1980"/>
    </location>
</feature>
<reference evidence="10" key="2">
    <citation type="submission" date="2025-09" db="UniProtKB">
        <authorList>
            <consortium name="Ensembl"/>
        </authorList>
    </citation>
    <scope>IDENTIFICATION</scope>
</reference>
<dbReference type="InterPro" id="IPR047374">
    <property type="entry name" value="KH-I_ANKHD1"/>
</dbReference>
<feature type="repeat" description="ANK" evidence="5">
    <location>
        <begin position="1142"/>
        <end position="1174"/>
    </location>
</feature>
<feature type="compositionally biased region" description="Polar residues" evidence="8">
    <location>
        <begin position="2038"/>
        <end position="2047"/>
    </location>
</feature>
<dbReference type="Ensembl" id="ENSCABT00000028789.1">
    <property type="protein sequence ID" value="ENSCABP00000026287.1"/>
    <property type="gene ID" value="ENSCABG00000019023.1"/>
</dbReference>
<dbReference type="GO" id="GO:0003723">
    <property type="term" value="F:RNA binding"/>
    <property type="evidence" value="ECO:0007669"/>
    <property type="project" value="UniProtKB-UniRule"/>
</dbReference>
<feature type="repeat" description="ANK" evidence="5">
    <location>
        <begin position="348"/>
        <end position="380"/>
    </location>
</feature>
<feature type="region of interest" description="Disordered" evidence="8">
    <location>
        <begin position="2183"/>
        <end position="2223"/>
    </location>
</feature>
<reference evidence="10" key="1">
    <citation type="submission" date="2025-08" db="UniProtKB">
        <authorList>
            <consortium name="Ensembl"/>
        </authorList>
    </citation>
    <scope>IDENTIFICATION</scope>
</reference>
<dbReference type="InterPro" id="IPR036612">
    <property type="entry name" value="KH_dom_type_1_sf"/>
</dbReference>
<feature type="region of interest" description="Disordered" evidence="8">
    <location>
        <begin position="1495"/>
        <end position="1577"/>
    </location>
</feature>
<dbReference type="Pfam" id="PF12796">
    <property type="entry name" value="Ank_2"/>
    <property type="match status" value="8"/>
</dbReference>
<dbReference type="SMART" id="SM00248">
    <property type="entry name" value="ANK"/>
    <property type="match status" value="23"/>
</dbReference>
<feature type="compositionally biased region" description="Polar residues" evidence="8">
    <location>
        <begin position="727"/>
        <end position="736"/>
    </location>
</feature>
<dbReference type="FunFam" id="1.25.40.20:FF:000014">
    <property type="entry name" value="ankyrin repeat domain-containing protein 17 isoform X2"/>
    <property type="match status" value="1"/>
</dbReference>
<feature type="region of interest" description="Disordered" evidence="8">
    <location>
        <begin position="2246"/>
        <end position="2306"/>
    </location>
</feature>
<evidence type="ECO:0000256" key="3">
    <source>
        <dbReference type="ARBA" id="ARBA00023043"/>
    </source>
</evidence>
<feature type="compositionally biased region" description="Basic residues" evidence="8">
    <location>
        <begin position="1372"/>
        <end position="1382"/>
    </location>
</feature>
<dbReference type="FunFam" id="3.30.1370.10:FF:000029">
    <property type="entry name" value="ankyrin repeat and KH domain-containing protein 1 isoform X2"/>
    <property type="match status" value="1"/>
</dbReference>
<feature type="region of interest" description="Disordered" evidence="8">
    <location>
        <begin position="1803"/>
        <end position="1842"/>
    </location>
</feature>
<dbReference type="GO" id="GO:0045087">
    <property type="term" value="P:innate immune response"/>
    <property type="evidence" value="ECO:0007669"/>
    <property type="project" value="TreeGrafter"/>
</dbReference>
<feature type="repeat" description="ANK" evidence="5">
    <location>
        <begin position="1243"/>
        <end position="1275"/>
    </location>
</feature>
<dbReference type="GO" id="GO:0005737">
    <property type="term" value="C:cytoplasm"/>
    <property type="evidence" value="ECO:0007669"/>
    <property type="project" value="TreeGrafter"/>
</dbReference>
<keyword evidence="2" id="KW-0007">Acetylation</keyword>
<accession>A0A8C0J325</accession>
<dbReference type="PROSITE" id="PS50088">
    <property type="entry name" value="ANK_REPEAT"/>
    <property type="match status" value="18"/>
</dbReference>
<protein>
    <submittedName>
        <fullName evidence="10">Ankyrin repeat and KH domain containing 1</fullName>
    </submittedName>
</protein>
<dbReference type="FunFam" id="1.25.40.20:FF:000068">
    <property type="entry name" value="ankyrin repeat domain-containing protein 17 isoform X5"/>
    <property type="match status" value="1"/>
</dbReference>
<dbReference type="CDD" id="cd22503">
    <property type="entry name" value="KH-I_ANKHD1"/>
    <property type="match status" value="1"/>
</dbReference>
<dbReference type="SUPFAM" id="SSF48403">
    <property type="entry name" value="Ankyrin repeat"/>
    <property type="match status" value="3"/>
</dbReference>
<feature type="compositionally biased region" description="Low complexity" evidence="8">
    <location>
        <begin position="2264"/>
        <end position="2287"/>
    </location>
</feature>
<keyword evidence="6" id="KW-0694">RNA-binding</keyword>
<feature type="compositionally biased region" description="Polar residues" evidence="8">
    <location>
        <begin position="2288"/>
        <end position="2298"/>
    </location>
</feature>
<evidence type="ECO:0000256" key="7">
    <source>
        <dbReference type="SAM" id="Coils"/>
    </source>
</evidence>
<evidence type="ECO:0000313" key="11">
    <source>
        <dbReference type="Proteomes" id="UP000694404"/>
    </source>
</evidence>
<feature type="compositionally biased region" description="Polar residues" evidence="8">
    <location>
        <begin position="2246"/>
        <end position="2263"/>
    </location>
</feature>
<dbReference type="FunFam" id="1.25.40.20:FF:000114">
    <property type="entry name" value="ankyrin repeat and KH domain-containing protein 1 isoform X2"/>
    <property type="match status" value="1"/>
</dbReference>
<dbReference type="Gene3D" id="1.25.40.20">
    <property type="entry name" value="Ankyrin repeat-containing domain"/>
    <property type="match status" value="6"/>
</dbReference>
<feature type="repeat" description="ANK" evidence="5">
    <location>
        <begin position="381"/>
        <end position="413"/>
    </location>
</feature>
<dbReference type="InterPro" id="IPR036770">
    <property type="entry name" value="Ankyrin_rpt-contain_sf"/>
</dbReference>
<evidence type="ECO:0000259" key="9">
    <source>
        <dbReference type="SMART" id="SM00322"/>
    </source>
</evidence>
<dbReference type="PRINTS" id="PR01415">
    <property type="entry name" value="ANKYRIN"/>
</dbReference>
<feature type="repeat" description="ANK" evidence="5">
    <location>
        <begin position="248"/>
        <end position="280"/>
    </location>
</feature>
<sequence length="2470" mass="262747">MEPSLAPSPGADSLNCQRGTGLQAVRPMLLPLGLPSPPLPLTGSPPCPGADSLHCEPVWGLIHSREPITSETDILVGLIVESFILDQEDLDNPVLKTTSELFLSSAAEGTDLRTVDPETQARLEALLEAAGIGKLSTADGKAFADPEVLRRLTSSVSCALDEAAAALTRMRAENNHNAGQVDNRSLAEACSDGDVNAVRKLLDEGRSVNEHTEEGESLLCLACSAGYYELAQVLLAMHANVEDRGNKGDITPLMAAASGGYVDIVKLLLVHCADVNAQSSTGNTALTYACAGGFVDIVKVLLKAGANIEDHNENGHTPLMEAASAGHVEVARVLLEYGAGINTHSNEFKESALTLACYKGHLDMVRFLLEAGADQEHKTDEMHTALMEACMDGHVEVARLLLDSGAQVNMPADSFESPLTLAACGGHVELAALLIERGANLEEVNDEGYTPLMEAAREGHEEMVALLLAQGANINAQTEETQETALTLACCGGFSEVADFLIKAGADIELGCSTPLMEAAQEGHLELVKYLLAAGANVHATTATGDTALTYACENGHTDVADVLLQAGADLEHESEGGRTPLMKAARAGHLCTVQFLISKGANVNRATANNDHTVVSLACAGGHLAVVELLLAHGADPTHRLKDGSTMLIEAAKGGHTNVVSYLLDYPNNVLSVPTADMSQLTPPSQDQSQVPRVPMHALAMVVPPQEPDRAPQENSPPLLGVQKGASKQKSSSLQVADQDLLPPFHPYQPLECIVEETEGKLNELGQRISAIEKAQLKSLELIQGEPLNKDKIEELKKNREEQVQKKKKILKELQKVERQLQMKTQQQFTKEYLETKGQTDTPLPLQQQCPHTGVFPEVEGDEGLPEENFSELPQVDTFLSKDDEQQQSSPPAEQIEFVPIQALSTPQCNFSSNLGYNATDSLDLQKVLGNQQNVGQQQQIAGHGQGLLVQEPDGLMVATPAQTLTDTLDDLIAAVNSRVPTGSTSSSHTTESPAPEPCAQTPSNVGSQSVLPMYPSVDIDAHVSNLATDLSSSSNFNHDTALTLACAGGHEELVVDLLLARGANKEHRNVSDYTPLSLAASGGYVNIIKILLNAGAEINSRTGSKLGISPLMLAAMNGHVPAVKLLLDMGSDINAQIETNRNTALTLACFQGRAEVVSLLLDRKANVEHRAKTGLTPLMEAASGGYAEVGRVLLDKGADVNAPPVPSSRDTALTIAADKGHYKFCELLINRGAHIDVRNKKGNTPLWLAANGGHFDVVQLLVQAGADVDAADNRKITPLMSAFRKGHVKVVQYLVKEVNQFPSDIECMRYIATITDKELLKKCHQCVETIVKAKDQQAAEANKNASILLKELDLEKSREESRKQALAAKREKRKEKRKKKKEEQKRKQEEDEENKPKETLELQEDDDEEENDDEVEQEVPIEPPSATTTTTIGISATSATFTNVFGKKRANVVTTPSTNRKNKKNKTKDTPQNVQIILPDQHISLAQQKADKNKINGEPRGGGAGGNSDSDNLDSTDCNSESSSGGKSQELNFTMDTNSSGDRGYASLLLPSQEEKTSTSASKIQTKLEGDANPNSLSASYKSVSLPLTSPNIKLNLTSPKRGQKREEGWKEVVRRSKKLSVPASVVSRIMGRGGCNITAIQDVTGAHIDVDKQKDKNGERMITIRGGTESTRYAVQLISALIQDPAKELEDLIPKTHIRTPAPNTKSIHANFSSGVSTAAASNKNSFPLGAPPLVTSQSSTLSTFQPTNKLNKNVPANVRSSFPVSLPLAYSHPHFALLAAQTMQQIRHPRLPMAQFGGTFSPSPNTWGPFPVRPVNPSSTNSSPKHNSSSRVGNQNGNILQTESTGLATASCPITVSSVVASTQPLCATSSRTPSSVRKQLFTCVPKTSAVATAISTVTSTCSTLPSPSSAPANNGQVPTAFLPSNVPQTQHSALKTDSFSAISAPKEKVSTPDQPTGNMCAPSSVASSCNISASSNPGVLETRPSSSPAPLNNVQDEILPTSMSDISSSVSMPFSSSSEPTPLSLASPRSVAADNQDNSNLPQLAVPAPRVSHRMQPRGSFYSVVPNANLHQDHQSIFVTNPVPLTPSQGPPAAVQLSSAMNVMNGSQMHINPANKSLPPTFGPATIFNHFSSLFDSNQVPANQGWGDCPLSTRAAADPSFTVQSTFLSNSVLGHIENVHPDNSKAPGFRPPSQRVSTSPVGLPSLDPSSGSSTASSAPLTGFSANIQRVYLQGPAPVGTPSFNRQHFSPHPWTSATNSCESPIPSVSSGSSSPLSAASAPSNLGQPKAGSTSQDRKVPPPIGTERLARIRQGGSVTPTPLGTNFTAPVGHSGIWSFGVNSVSEGLSGWSQPIMGNHPMHQQLSDPGTFSQHQPMERDDSGIVAPSNIFHQPMPNSFVDFSKGLPISMYGGALIPSHPQLADGPGGPLFNGLHTPDPAWNPMIKVVQNSTECTDAQQVNFRTNTN</sequence>
<keyword evidence="3 5" id="KW-0040">ANK repeat</keyword>
<evidence type="ECO:0000256" key="1">
    <source>
        <dbReference type="ARBA" id="ARBA00022737"/>
    </source>
</evidence>
<keyword evidence="11" id="KW-1185">Reference proteome</keyword>
<feature type="repeat" description="ANK" evidence="5">
    <location>
        <begin position="314"/>
        <end position="346"/>
    </location>
</feature>
<feature type="region of interest" description="Disordered" evidence="8">
    <location>
        <begin position="1906"/>
        <end position="2048"/>
    </location>
</feature>
<feature type="region of interest" description="Disordered" evidence="8">
    <location>
        <begin position="707"/>
        <end position="736"/>
    </location>
</feature>
<feature type="region of interest" description="Disordered" evidence="8">
    <location>
        <begin position="1361"/>
        <end position="1436"/>
    </location>
</feature>
<dbReference type="SMART" id="SM00322">
    <property type="entry name" value="KH"/>
    <property type="match status" value="1"/>
</dbReference>
<feature type="repeat" description="ANK" evidence="5">
    <location>
        <begin position="511"/>
        <end position="543"/>
    </location>
</feature>
<evidence type="ECO:0000256" key="8">
    <source>
        <dbReference type="SAM" id="MobiDB-lite"/>
    </source>
</evidence>
<dbReference type="GeneTree" id="ENSGT00940000153768"/>
<feature type="compositionally biased region" description="Low complexity" evidence="8">
    <location>
        <begin position="1820"/>
        <end position="1834"/>
    </location>
</feature>